<dbReference type="EMBL" id="JAADJG010000446">
    <property type="protein sequence ID" value="KAF4446656.1"/>
    <property type="molecule type" value="Genomic_DNA"/>
</dbReference>
<keyword evidence="7" id="KW-1185">Reference proteome</keyword>
<feature type="compositionally biased region" description="Basic and acidic residues" evidence="5">
    <location>
        <begin position="107"/>
        <end position="124"/>
    </location>
</feature>
<dbReference type="OrthoDB" id="6133115at2759"/>
<evidence type="ECO:0000256" key="3">
    <source>
        <dbReference type="ARBA" id="ARBA00022989"/>
    </source>
</evidence>
<dbReference type="InterPro" id="IPR005828">
    <property type="entry name" value="MFS_sugar_transport-like"/>
</dbReference>
<dbReference type="Pfam" id="PF00083">
    <property type="entry name" value="Sugar_tr"/>
    <property type="match status" value="1"/>
</dbReference>
<dbReference type="Proteomes" id="UP000605986">
    <property type="component" value="Unassembled WGS sequence"/>
</dbReference>
<evidence type="ECO:0000256" key="4">
    <source>
        <dbReference type="ARBA" id="ARBA00023136"/>
    </source>
</evidence>
<evidence type="ECO:0000256" key="5">
    <source>
        <dbReference type="SAM" id="MobiDB-lite"/>
    </source>
</evidence>
<evidence type="ECO:0000256" key="1">
    <source>
        <dbReference type="ARBA" id="ARBA00004370"/>
    </source>
</evidence>
<organism evidence="6 7">
    <name type="scientific">Fusarium austroafricanum</name>
    <dbReference type="NCBI Taxonomy" id="2364996"/>
    <lineage>
        <taxon>Eukaryota</taxon>
        <taxon>Fungi</taxon>
        <taxon>Dikarya</taxon>
        <taxon>Ascomycota</taxon>
        <taxon>Pezizomycotina</taxon>
        <taxon>Sordariomycetes</taxon>
        <taxon>Hypocreomycetidae</taxon>
        <taxon>Hypocreales</taxon>
        <taxon>Nectriaceae</taxon>
        <taxon>Fusarium</taxon>
        <taxon>Fusarium concolor species complex</taxon>
    </lineage>
</organism>
<dbReference type="AlphaFoldDB" id="A0A8H4NW41"/>
<comment type="subcellular location">
    <subcellularLocation>
        <location evidence="1">Membrane</location>
    </subcellularLocation>
</comment>
<keyword evidence="4" id="KW-0472">Membrane</keyword>
<protein>
    <recommendedName>
        <fullName evidence="8">Major facilitator superfamily (MFS) profile domain-containing protein</fullName>
    </recommendedName>
</protein>
<evidence type="ECO:0000313" key="7">
    <source>
        <dbReference type="Proteomes" id="UP000605986"/>
    </source>
</evidence>
<gene>
    <name evidence="6" type="ORF">F53441_9697</name>
</gene>
<feature type="region of interest" description="Disordered" evidence="5">
    <location>
        <begin position="97"/>
        <end position="125"/>
    </location>
</feature>
<accession>A0A8H4NW41</accession>
<evidence type="ECO:0000256" key="2">
    <source>
        <dbReference type="ARBA" id="ARBA00022692"/>
    </source>
</evidence>
<name>A0A8H4NW41_9HYPO</name>
<evidence type="ECO:0000313" key="6">
    <source>
        <dbReference type="EMBL" id="KAF4446656.1"/>
    </source>
</evidence>
<sequence>MPTVAIFRDAYWAKWGAGDFYQKQDAFDAYDARLSYILNYKGATSGKVWKNWPQAIFSFNLQNSIHSYSFHFTDKALSSPNLSTLEFLPSLYDTEAMTDSSNGKSQPKMEHVRKNPDQKNEKSQSAEVIDILSNNEDAPSLWGRGHLQLYLACAIIYICSTMNGYDGSLLGSLNPLPEYQQYYGLGEGGSASTGLVFSIFQIGQMGGALFTWACD</sequence>
<evidence type="ECO:0008006" key="8">
    <source>
        <dbReference type="Google" id="ProtNLM"/>
    </source>
</evidence>
<comment type="caution">
    <text evidence="6">The sequence shown here is derived from an EMBL/GenBank/DDBJ whole genome shotgun (WGS) entry which is preliminary data.</text>
</comment>
<keyword evidence="2" id="KW-0812">Transmembrane</keyword>
<dbReference type="GO" id="GO:0016020">
    <property type="term" value="C:membrane"/>
    <property type="evidence" value="ECO:0007669"/>
    <property type="project" value="UniProtKB-SubCell"/>
</dbReference>
<reference evidence="6" key="1">
    <citation type="submission" date="2020-01" db="EMBL/GenBank/DDBJ databases">
        <title>Identification and distribution of gene clusters putatively required for synthesis of sphingolipid metabolism inhibitors in phylogenetically diverse species of the filamentous fungus Fusarium.</title>
        <authorList>
            <person name="Kim H.-S."/>
            <person name="Busman M."/>
            <person name="Brown D.W."/>
            <person name="Divon H."/>
            <person name="Uhlig S."/>
            <person name="Proctor R.H."/>
        </authorList>
    </citation>
    <scope>NUCLEOTIDE SEQUENCE</scope>
    <source>
        <strain evidence="6">NRRL 53441</strain>
    </source>
</reference>
<keyword evidence="3" id="KW-1133">Transmembrane helix</keyword>
<dbReference type="GO" id="GO:0022857">
    <property type="term" value="F:transmembrane transporter activity"/>
    <property type="evidence" value="ECO:0007669"/>
    <property type="project" value="InterPro"/>
</dbReference>
<proteinExistence type="predicted"/>